<sequence>MMLGLPICSNYASTITFSSSTNLNSLTFAPYNFNISKPRALPFNVLCKSQQKAHRGGDFGDVVPNIIDQPLSSNPAVNNKGYDEIGSGGEVLKLEEGIGVKVSIELSNGEYNLKIKKISSDDKKDVLEMAEETAHSAGMLFLQAEMLTEMAHQILAHYRSSFRSTLTN</sequence>
<dbReference type="Proteomes" id="UP001497480">
    <property type="component" value="Unassembled WGS sequence"/>
</dbReference>
<accession>A0AAV1VQN4</accession>
<proteinExistence type="predicted"/>
<evidence type="ECO:0000313" key="1">
    <source>
        <dbReference type="EMBL" id="CAL0299310.1"/>
    </source>
</evidence>
<dbReference type="EMBL" id="CAXHTB010000001">
    <property type="protein sequence ID" value="CAL0299310.1"/>
    <property type="molecule type" value="Genomic_DNA"/>
</dbReference>
<name>A0AAV1VQN4_LUPLU</name>
<keyword evidence="2" id="KW-1185">Reference proteome</keyword>
<comment type="caution">
    <text evidence="1">The sequence shown here is derived from an EMBL/GenBank/DDBJ whole genome shotgun (WGS) entry which is preliminary data.</text>
</comment>
<dbReference type="AlphaFoldDB" id="A0AAV1VQN4"/>
<reference evidence="1 2" key="1">
    <citation type="submission" date="2024-03" db="EMBL/GenBank/DDBJ databases">
        <authorList>
            <person name="Martinez-Hernandez J."/>
        </authorList>
    </citation>
    <scope>NUCLEOTIDE SEQUENCE [LARGE SCALE GENOMIC DNA]</scope>
</reference>
<gene>
    <name evidence="1" type="ORF">LLUT_LOCUS370</name>
</gene>
<evidence type="ECO:0000313" key="2">
    <source>
        <dbReference type="Proteomes" id="UP001497480"/>
    </source>
</evidence>
<protein>
    <submittedName>
        <fullName evidence="1">Uncharacterized protein</fullName>
    </submittedName>
</protein>
<organism evidence="1 2">
    <name type="scientific">Lupinus luteus</name>
    <name type="common">European yellow lupine</name>
    <dbReference type="NCBI Taxonomy" id="3873"/>
    <lineage>
        <taxon>Eukaryota</taxon>
        <taxon>Viridiplantae</taxon>
        <taxon>Streptophyta</taxon>
        <taxon>Embryophyta</taxon>
        <taxon>Tracheophyta</taxon>
        <taxon>Spermatophyta</taxon>
        <taxon>Magnoliopsida</taxon>
        <taxon>eudicotyledons</taxon>
        <taxon>Gunneridae</taxon>
        <taxon>Pentapetalae</taxon>
        <taxon>rosids</taxon>
        <taxon>fabids</taxon>
        <taxon>Fabales</taxon>
        <taxon>Fabaceae</taxon>
        <taxon>Papilionoideae</taxon>
        <taxon>50 kb inversion clade</taxon>
        <taxon>genistoids sensu lato</taxon>
        <taxon>core genistoids</taxon>
        <taxon>Genisteae</taxon>
        <taxon>Lupinus</taxon>
    </lineage>
</organism>